<dbReference type="STRING" id="1586287.BBK82_29010"/>
<dbReference type="Proteomes" id="UP000093053">
    <property type="component" value="Chromosome"/>
</dbReference>
<name>A0A1B2HP47_9PSEU</name>
<reference evidence="2 3" key="1">
    <citation type="submission" date="2016-07" db="EMBL/GenBank/DDBJ databases">
        <title>Complete genome sequence of the Lentzea guizhouensis DHS C013.</title>
        <authorList>
            <person name="Cao C."/>
        </authorList>
    </citation>
    <scope>NUCLEOTIDE SEQUENCE [LARGE SCALE GENOMIC DNA]</scope>
    <source>
        <strain evidence="2 3">DHS C013</strain>
    </source>
</reference>
<evidence type="ECO:0000313" key="2">
    <source>
        <dbReference type="EMBL" id="ANZ39488.1"/>
    </source>
</evidence>
<sequence>MHHTWVPRQQVEETGRTAPHGCADIACLRGLPTAEVKKLTPLFPSPAYGTEALPDNPITALRQGNFHKVPVLAGTTRDELTVFVAMYYPPLDAPAYEQALVEGFGAAKAQRILAAYPPRGGDERVRLSAALTAMTSACTTDELRRQTRAFGYEFAEPNPPMIFPGMPAFDYGAYHGSELPFLLRYGGVELTGEQQRLSAEMVRVWSRFAATGHPGWSRHEVRSFATAPVAPIDHRCDLWSS</sequence>
<evidence type="ECO:0000259" key="1">
    <source>
        <dbReference type="Pfam" id="PF00135"/>
    </source>
</evidence>
<accession>A0A1B2HP47</accession>
<keyword evidence="3" id="KW-1185">Reference proteome</keyword>
<dbReference type="PANTHER" id="PTHR45570">
    <property type="entry name" value="CARBOXYLIC ESTER HYDROLASE"/>
    <property type="match status" value="1"/>
</dbReference>
<dbReference type="EMBL" id="CP016793">
    <property type="protein sequence ID" value="ANZ39488.1"/>
    <property type="molecule type" value="Genomic_DNA"/>
</dbReference>
<proteinExistence type="predicted"/>
<dbReference type="Pfam" id="PF00135">
    <property type="entry name" value="COesterase"/>
    <property type="match status" value="1"/>
</dbReference>
<dbReference type="AlphaFoldDB" id="A0A1B2HP47"/>
<dbReference type="KEGG" id="led:BBK82_29010"/>
<evidence type="ECO:0000313" key="3">
    <source>
        <dbReference type="Proteomes" id="UP000093053"/>
    </source>
</evidence>
<organism evidence="2 3">
    <name type="scientific">Lentzea guizhouensis</name>
    <dbReference type="NCBI Taxonomy" id="1586287"/>
    <lineage>
        <taxon>Bacteria</taxon>
        <taxon>Bacillati</taxon>
        <taxon>Actinomycetota</taxon>
        <taxon>Actinomycetes</taxon>
        <taxon>Pseudonocardiales</taxon>
        <taxon>Pseudonocardiaceae</taxon>
        <taxon>Lentzea</taxon>
    </lineage>
</organism>
<gene>
    <name evidence="2" type="ORF">BBK82_29010</name>
</gene>
<dbReference type="SUPFAM" id="SSF53474">
    <property type="entry name" value="alpha/beta-Hydrolases"/>
    <property type="match status" value="1"/>
</dbReference>
<dbReference type="InterPro" id="IPR002018">
    <property type="entry name" value="CarbesteraseB"/>
</dbReference>
<dbReference type="InterPro" id="IPR029058">
    <property type="entry name" value="AB_hydrolase_fold"/>
</dbReference>
<dbReference type="Gene3D" id="3.40.50.1820">
    <property type="entry name" value="alpha/beta hydrolase"/>
    <property type="match status" value="1"/>
</dbReference>
<protein>
    <recommendedName>
        <fullName evidence="1">Carboxylesterase type B domain-containing protein</fullName>
    </recommendedName>
</protein>
<feature type="domain" description="Carboxylesterase type B" evidence="1">
    <location>
        <begin position="31"/>
        <end position="215"/>
    </location>
</feature>